<dbReference type="RefSeq" id="WP_249700759.1">
    <property type="nucleotide sequence ID" value="NZ_JAMFLX010000022.1"/>
</dbReference>
<evidence type="ECO:0000313" key="4">
    <source>
        <dbReference type="Proteomes" id="UP001203338"/>
    </source>
</evidence>
<dbReference type="EMBL" id="JAMFLX010000022">
    <property type="protein sequence ID" value="MCL6271270.1"/>
    <property type="molecule type" value="Genomic_DNA"/>
</dbReference>
<comment type="caution">
    <text evidence="3">The sequence shown here is derived from an EMBL/GenBank/DDBJ whole genome shotgun (WGS) entry which is preliminary data.</text>
</comment>
<evidence type="ECO:0000256" key="2">
    <source>
        <dbReference type="SAM" id="SignalP"/>
    </source>
</evidence>
<dbReference type="Proteomes" id="UP001203338">
    <property type="component" value="Unassembled WGS sequence"/>
</dbReference>
<feature type="signal peptide" evidence="2">
    <location>
        <begin position="1"/>
        <end position="21"/>
    </location>
</feature>
<keyword evidence="4" id="KW-1185">Reference proteome</keyword>
<organism evidence="3 4">
    <name type="scientific">Parendozoicomonas callyspongiae</name>
    <dbReference type="NCBI Taxonomy" id="2942213"/>
    <lineage>
        <taxon>Bacteria</taxon>
        <taxon>Pseudomonadati</taxon>
        <taxon>Pseudomonadota</taxon>
        <taxon>Gammaproteobacteria</taxon>
        <taxon>Oceanospirillales</taxon>
        <taxon>Endozoicomonadaceae</taxon>
        <taxon>Parendozoicomonas</taxon>
    </lineage>
</organism>
<sequence>MMKRLTAAVMLLMALPLAAFAAVMDVEVTGYGLTEDAAIEHGLTQAIRQVNGADISSVQNTVKIQTKVNDQKDTVSAVSRGTVVGTKGQIAGYSILDRNCSDDECSISMSVQVFQYKTPGLSAESRRKIAVLPFTGAIEFRKMVTKGVQDQLVQSRRFAVLDREHEKEYQAEKSLWQSEDAAISEKARMGKVLGLDYILVGTIEKARANRWITTVELTGEQEQHVRATATVRYQIIAVATRQVKWADTVSVTLKTDSLQKTADAISKKITAEALGNIYPMRVVGMNGDQVILNQGGKTLNTGDVYHIYALGEKIVDPYTKEVLGRDETPIARVRIARVTAKMSYADVIKGDVEDIQKLYIARRYKPKASPKPKKAAAPAKEQKLPEAGGVFL</sequence>
<evidence type="ECO:0000256" key="1">
    <source>
        <dbReference type="SAM" id="MobiDB-lite"/>
    </source>
</evidence>
<dbReference type="Gene3D" id="3.40.50.10610">
    <property type="entry name" value="ABC-type transport auxiliary lipoprotein component"/>
    <property type="match status" value="1"/>
</dbReference>
<feature type="chain" id="PRO_5046034408" evidence="2">
    <location>
        <begin position="22"/>
        <end position="392"/>
    </location>
</feature>
<keyword evidence="2" id="KW-0732">Signal</keyword>
<proteinExistence type="predicted"/>
<gene>
    <name evidence="3" type="ORF">M3P05_15190</name>
</gene>
<name>A0ABT0PIT1_9GAMM</name>
<feature type="region of interest" description="Disordered" evidence="1">
    <location>
        <begin position="368"/>
        <end position="392"/>
    </location>
</feature>
<reference evidence="3 4" key="1">
    <citation type="submission" date="2022-05" db="EMBL/GenBank/DDBJ databases">
        <authorList>
            <person name="Park J.-S."/>
        </authorList>
    </citation>
    <scope>NUCLEOTIDE SEQUENCE [LARGE SCALE GENOMIC DNA]</scope>
    <source>
        <strain evidence="3 4">2012CJ34-2</strain>
    </source>
</reference>
<protein>
    <submittedName>
        <fullName evidence="3">CsgG/HfaB family protein</fullName>
    </submittedName>
</protein>
<evidence type="ECO:0000313" key="3">
    <source>
        <dbReference type="EMBL" id="MCL6271270.1"/>
    </source>
</evidence>
<accession>A0ABT0PIT1</accession>